<dbReference type="Gene3D" id="1.10.10.60">
    <property type="entry name" value="Homeodomain-like"/>
    <property type="match status" value="1"/>
</dbReference>
<dbReference type="SUPFAM" id="SSF46689">
    <property type="entry name" value="Homeodomain-like"/>
    <property type="match status" value="2"/>
</dbReference>
<dbReference type="PROSITE" id="PS01124">
    <property type="entry name" value="HTH_ARAC_FAMILY_2"/>
    <property type="match status" value="1"/>
</dbReference>
<evidence type="ECO:0000256" key="2">
    <source>
        <dbReference type="ARBA" id="ARBA00023125"/>
    </source>
</evidence>
<sequence>MDLFAQRHRFTFHEGSNETGVYHVAYRDQRAEVSIILEGAIRFVVDGEARHVEAPAISFQAYRERLEVSLPRERRTRTMWCHFSPTDFGDPEWAWMHRLPPALPMMGSLENLFRSATQLVQHDAWSMPQQHDYAAQARDALGSAIFAEYIRCASGGSAASAALPRPVAMVKKAIEERYGEEWDLESLARLGNLNGKYLISLFRKHLGETPISYLWKRRAEAGLALLRQTDLGVEEIAFRCGYQTAAHFSRSIKQRYGRSPRAIRTILPL</sequence>
<dbReference type="InterPro" id="IPR009057">
    <property type="entry name" value="Homeodomain-like_sf"/>
</dbReference>
<organism evidence="5 6">
    <name type="scientific">Sphingomonas oleivorans</name>
    <dbReference type="NCBI Taxonomy" id="1735121"/>
    <lineage>
        <taxon>Bacteria</taxon>
        <taxon>Pseudomonadati</taxon>
        <taxon>Pseudomonadota</taxon>
        <taxon>Alphaproteobacteria</taxon>
        <taxon>Sphingomonadales</taxon>
        <taxon>Sphingomonadaceae</taxon>
        <taxon>Sphingomonas</taxon>
    </lineage>
</organism>
<keyword evidence="3" id="KW-0804">Transcription</keyword>
<evidence type="ECO:0000259" key="4">
    <source>
        <dbReference type="PROSITE" id="PS01124"/>
    </source>
</evidence>
<dbReference type="OrthoDB" id="9816011at2"/>
<keyword evidence="2" id="KW-0238">DNA-binding</keyword>
<dbReference type="PRINTS" id="PR00032">
    <property type="entry name" value="HTHARAC"/>
</dbReference>
<dbReference type="Pfam" id="PF12833">
    <property type="entry name" value="HTH_18"/>
    <property type="match status" value="1"/>
</dbReference>
<protein>
    <recommendedName>
        <fullName evidence="4">HTH araC/xylS-type domain-containing protein</fullName>
    </recommendedName>
</protein>
<dbReference type="PROSITE" id="PS00041">
    <property type="entry name" value="HTH_ARAC_FAMILY_1"/>
    <property type="match status" value="1"/>
</dbReference>
<evidence type="ECO:0000256" key="3">
    <source>
        <dbReference type="ARBA" id="ARBA00023163"/>
    </source>
</evidence>
<dbReference type="AlphaFoldDB" id="A0A2T5FZP2"/>
<evidence type="ECO:0000313" key="5">
    <source>
        <dbReference type="EMBL" id="PTQ12158.1"/>
    </source>
</evidence>
<dbReference type="InterPro" id="IPR020449">
    <property type="entry name" value="Tscrpt_reg_AraC-type_HTH"/>
</dbReference>
<dbReference type="InterPro" id="IPR018062">
    <property type="entry name" value="HTH_AraC-typ_CS"/>
</dbReference>
<evidence type="ECO:0000313" key="6">
    <source>
        <dbReference type="Proteomes" id="UP000244162"/>
    </source>
</evidence>
<evidence type="ECO:0000256" key="1">
    <source>
        <dbReference type="ARBA" id="ARBA00023015"/>
    </source>
</evidence>
<dbReference type="PANTHER" id="PTHR46796">
    <property type="entry name" value="HTH-TYPE TRANSCRIPTIONAL ACTIVATOR RHAS-RELATED"/>
    <property type="match status" value="1"/>
</dbReference>
<keyword evidence="6" id="KW-1185">Reference proteome</keyword>
<proteinExistence type="predicted"/>
<dbReference type="RefSeq" id="WP_107967024.1">
    <property type="nucleotide sequence ID" value="NZ_NWBU01000005.1"/>
</dbReference>
<dbReference type="GO" id="GO:0043565">
    <property type="term" value="F:sequence-specific DNA binding"/>
    <property type="evidence" value="ECO:0007669"/>
    <property type="project" value="InterPro"/>
</dbReference>
<dbReference type="SMART" id="SM00342">
    <property type="entry name" value="HTH_ARAC"/>
    <property type="match status" value="1"/>
</dbReference>
<keyword evidence="1" id="KW-0805">Transcription regulation</keyword>
<name>A0A2T5FZP2_9SPHN</name>
<accession>A0A2T5FZP2</accession>
<dbReference type="InterPro" id="IPR018060">
    <property type="entry name" value="HTH_AraC"/>
</dbReference>
<dbReference type="InterPro" id="IPR050204">
    <property type="entry name" value="AraC_XylS_family_regulators"/>
</dbReference>
<feature type="domain" description="HTH araC/xylS-type" evidence="4">
    <location>
        <begin position="168"/>
        <end position="266"/>
    </location>
</feature>
<comment type="caution">
    <text evidence="5">The sequence shown here is derived from an EMBL/GenBank/DDBJ whole genome shotgun (WGS) entry which is preliminary data.</text>
</comment>
<dbReference type="EMBL" id="NWBU01000005">
    <property type="protein sequence ID" value="PTQ12158.1"/>
    <property type="molecule type" value="Genomic_DNA"/>
</dbReference>
<reference evidence="5 6" key="1">
    <citation type="submission" date="2017-09" db="EMBL/GenBank/DDBJ databases">
        <title>Sphingomonas panjinensis sp.nov., isolated from oil-contaminated soil.</title>
        <authorList>
            <person name="Wang L."/>
            <person name="Chen L."/>
        </authorList>
    </citation>
    <scope>NUCLEOTIDE SEQUENCE [LARGE SCALE GENOMIC DNA]</scope>
    <source>
        <strain evidence="5 6">FW-11</strain>
    </source>
</reference>
<dbReference type="GO" id="GO:0003700">
    <property type="term" value="F:DNA-binding transcription factor activity"/>
    <property type="evidence" value="ECO:0007669"/>
    <property type="project" value="InterPro"/>
</dbReference>
<gene>
    <name evidence="5" type="ORF">CLG96_06265</name>
</gene>
<dbReference type="Proteomes" id="UP000244162">
    <property type="component" value="Unassembled WGS sequence"/>
</dbReference>